<comment type="subcellular location">
    <subcellularLocation>
        <location evidence="1">Cell membrane</location>
        <topology evidence="1">Multi-pass membrane protein</topology>
    </subcellularLocation>
</comment>
<feature type="transmembrane region" description="Helical" evidence="10">
    <location>
        <begin position="180"/>
        <end position="199"/>
    </location>
</feature>
<dbReference type="EMBL" id="JBHTGQ010000012">
    <property type="protein sequence ID" value="MFC7749375.1"/>
    <property type="molecule type" value="Genomic_DNA"/>
</dbReference>
<organism evidence="11 12">
    <name type="scientific">Paenibacillus thermoaerophilus</name>
    <dbReference type="NCBI Taxonomy" id="1215385"/>
    <lineage>
        <taxon>Bacteria</taxon>
        <taxon>Bacillati</taxon>
        <taxon>Bacillota</taxon>
        <taxon>Bacilli</taxon>
        <taxon>Bacillales</taxon>
        <taxon>Paenibacillaceae</taxon>
        <taxon>Paenibacillus</taxon>
    </lineage>
</organism>
<reference evidence="12" key="1">
    <citation type="journal article" date="2019" name="Int. J. Syst. Evol. Microbiol.">
        <title>The Global Catalogue of Microorganisms (GCM) 10K type strain sequencing project: providing services to taxonomists for standard genome sequencing and annotation.</title>
        <authorList>
            <consortium name="The Broad Institute Genomics Platform"/>
            <consortium name="The Broad Institute Genome Sequencing Center for Infectious Disease"/>
            <person name="Wu L."/>
            <person name="Ma J."/>
        </authorList>
    </citation>
    <scope>NUCLEOTIDE SEQUENCE [LARGE SCALE GENOMIC DNA]</scope>
    <source>
        <strain evidence="12">JCM 18657</strain>
    </source>
</reference>
<gene>
    <name evidence="11" type="ORF">ACFQWB_05375</name>
</gene>
<evidence type="ECO:0000256" key="10">
    <source>
        <dbReference type="SAM" id="Phobius"/>
    </source>
</evidence>
<keyword evidence="12" id="KW-1185">Reference proteome</keyword>
<evidence type="ECO:0000256" key="6">
    <source>
        <dbReference type="ARBA" id="ARBA00022989"/>
    </source>
</evidence>
<evidence type="ECO:0000256" key="2">
    <source>
        <dbReference type="ARBA" id="ARBA00010323"/>
    </source>
</evidence>
<accession>A0ABW2V3K4</accession>
<keyword evidence="6 10" id="KW-1133">Transmembrane helix</keyword>
<evidence type="ECO:0000256" key="7">
    <source>
        <dbReference type="ARBA" id="ARBA00023136"/>
    </source>
</evidence>
<dbReference type="PANTHER" id="PTHR13285">
    <property type="entry name" value="ACYLTRANSFERASE"/>
    <property type="match status" value="1"/>
</dbReference>
<dbReference type="InterPro" id="IPR024194">
    <property type="entry name" value="Ac/AlaTfrase_AlgI/DltB"/>
</dbReference>
<evidence type="ECO:0000313" key="11">
    <source>
        <dbReference type="EMBL" id="MFC7749375.1"/>
    </source>
</evidence>
<feature type="transmembrane region" description="Helical" evidence="10">
    <location>
        <begin position="34"/>
        <end position="55"/>
    </location>
</feature>
<feature type="transmembrane region" description="Helical" evidence="10">
    <location>
        <begin position="293"/>
        <end position="309"/>
    </location>
</feature>
<protein>
    <submittedName>
        <fullName evidence="11">MBOAT family O-acyltransferase</fullName>
        <ecNumber evidence="11">2.3.-.-</ecNumber>
    </submittedName>
</protein>
<evidence type="ECO:0000256" key="4">
    <source>
        <dbReference type="ARBA" id="ARBA00022679"/>
    </source>
</evidence>
<feature type="transmembrane region" description="Helical" evidence="10">
    <location>
        <begin position="75"/>
        <end position="94"/>
    </location>
</feature>
<dbReference type="RefSeq" id="WP_138790509.1">
    <property type="nucleotide sequence ID" value="NZ_JBHTGQ010000012.1"/>
</dbReference>
<evidence type="ECO:0000313" key="12">
    <source>
        <dbReference type="Proteomes" id="UP001596528"/>
    </source>
</evidence>
<keyword evidence="5 10" id="KW-0812">Transmembrane</keyword>
<evidence type="ECO:0000256" key="5">
    <source>
        <dbReference type="ARBA" id="ARBA00022692"/>
    </source>
</evidence>
<dbReference type="InterPro" id="IPR051085">
    <property type="entry name" value="MB_O-acyltransferase"/>
</dbReference>
<dbReference type="InterPro" id="IPR004299">
    <property type="entry name" value="MBOAT_fam"/>
</dbReference>
<dbReference type="PIRSF" id="PIRSF016636">
    <property type="entry name" value="AlgI_DltB"/>
    <property type="match status" value="1"/>
</dbReference>
<proteinExistence type="inferred from homology"/>
<sequence length="383" mass="44233">MFYLNMNAVAALAGLILLLFVTRRWSGGKRWLLLAFNLAFLAVFSLPLAGFYAVYSALNYAGYVWLRTAERGRRAGFAVLCFANIGVVVTARLLDMNVWEHPLYDPIMTLGLIYNLLKAIDTQYFAYYVGRNHPRASALDYFNYILFVPTFTSGPILKFRDFLADARQPHRVDAAGFETAVKRIILGFFKKIVLVTWMYMLYDHLMAGELYTWTSLFLMVWFYLIIYFDFSGYSDIAIGFGRLTGYNVPENFKQPFLSPTLTQYWRNWHATMADWFRDHVTLIFARRNTTKRTAVGLSMLIMLLIGLWHGFTWLYVLWGLYHGLVMAAEILLDKTTVNKKKVSKAYYYARCLLTQAIVAAAVIVYIPDTEQTLRIYAGLLNWP</sequence>
<feature type="transmembrane region" description="Helical" evidence="10">
    <location>
        <begin position="211"/>
        <end position="230"/>
    </location>
</feature>
<dbReference type="Proteomes" id="UP001596528">
    <property type="component" value="Unassembled WGS sequence"/>
</dbReference>
<name>A0ABW2V3K4_9BACL</name>
<evidence type="ECO:0000256" key="9">
    <source>
        <dbReference type="PIRNR" id="PIRNR016636"/>
    </source>
</evidence>
<evidence type="ECO:0000256" key="1">
    <source>
        <dbReference type="ARBA" id="ARBA00004651"/>
    </source>
</evidence>
<keyword evidence="3 9" id="KW-1003">Cell membrane</keyword>
<keyword evidence="8 9" id="KW-0012">Acyltransferase</keyword>
<evidence type="ECO:0000256" key="8">
    <source>
        <dbReference type="ARBA" id="ARBA00023315"/>
    </source>
</evidence>
<dbReference type="EC" id="2.3.-.-" evidence="11"/>
<dbReference type="PANTHER" id="PTHR13285:SF23">
    <property type="entry name" value="TEICHOIC ACID D-ALANYLTRANSFERASE"/>
    <property type="match status" value="1"/>
</dbReference>
<feature type="transmembrane region" description="Helical" evidence="10">
    <location>
        <begin position="345"/>
        <end position="366"/>
    </location>
</feature>
<keyword evidence="4 9" id="KW-0808">Transferase</keyword>
<dbReference type="Pfam" id="PF03062">
    <property type="entry name" value="MBOAT"/>
    <property type="match status" value="1"/>
</dbReference>
<dbReference type="GO" id="GO:0016746">
    <property type="term" value="F:acyltransferase activity"/>
    <property type="evidence" value="ECO:0007669"/>
    <property type="project" value="UniProtKB-KW"/>
</dbReference>
<comment type="similarity">
    <text evidence="2 9">Belongs to the membrane-bound acyltransferase family.</text>
</comment>
<keyword evidence="7 9" id="KW-0472">Membrane</keyword>
<comment type="caution">
    <text evidence="11">The sequence shown here is derived from an EMBL/GenBank/DDBJ whole genome shotgun (WGS) entry which is preliminary data.</text>
</comment>
<evidence type="ECO:0000256" key="3">
    <source>
        <dbReference type="ARBA" id="ARBA00022475"/>
    </source>
</evidence>